<keyword evidence="7 8" id="KW-0472">Membrane</keyword>
<evidence type="ECO:0000256" key="2">
    <source>
        <dbReference type="ARBA" id="ARBA00007069"/>
    </source>
</evidence>
<feature type="transmembrane region" description="Helical" evidence="8">
    <location>
        <begin position="86"/>
        <end position="111"/>
    </location>
</feature>
<comment type="similarity">
    <text evidence="2">Belongs to the binding-protein-dependent transport system permease family. CysTW subfamily.</text>
</comment>
<evidence type="ECO:0000256" key="8">
    <source>
        <dbReference type="RuleBase" id="RU363032"/>
    </source>
</evidence>
<evidence type="ECO:0000256" key="6">
    <source>
        <dbReference type="ARBA" id="ARBA00022989"/>
    </source>
</evidence>
<evidence type="ECO:0000256" key="7">
    <source>
        <dbReference type="ARBA" id="ARBA00023136"/>
    </source>
</evidence>
<evidence type="ECO:0000256" key="5">
    <source>
        <dbReference type="ARBA" id="ARBA00022692"/>
    </source>
</evidence>
<evidence type="ECO:0000259" key="9">
    <source>
        <dbReference type="PROSITE" id="PS50928"/>
    </source>
</evidence>
<feature type="domain" description="ABC transmembrane type-1" evidence="9">
    <location>
        <begin position="84"/>
        <end position="290"/>
    </location>
</feature>
<evidence type="ECO:0000256" key="4">
    <source>
        <dbReference type="ARBA" id="ARBA00022475"/>
    </source>
</evidence>
<feature type="transmembrane region" description="Helical" evidence="8">
    <location>
        <begin position="123"/>
        <end position="143"/>
    </location>
</feature>
<feature type="transmembrane region" description="Helical" evidence="8">
    <location>
        <begin position="272"/>
        <end position="291"/>
    </location>
</feature>
<keyword evidence="4" id="KW-1003">Cell membrane</keyword>
<dbReference type="PANTHER" id="PTHR42929:SF1">
    <property type="entry name" value="INNER MEMBRANE ABC TRANSPORTER PERMEASE PROTEIN YDCU-RELATED"/>
    <property type="match status" value="1"/>
</dbReference>
<feature type="transmembrane region" description="Helical" evidence="8">
    <location>
        <begin position="29"/>
        <end position="48"/>
    </location>
</feature>
<reference evidence="10" key="1">
    <citation type="submission" date="2019-09" db="EMBL/GenBank/DDBJ databases">
        <title>Characterisation of the sponge microbiome using genome-centric metagenomics.</title>
        <authorList>
            <person name="Engelberts J.P."/>
            <person name="Robbins S.J."/>
            <person name="De Goeij J.M."/>
            <person name="Aranda M."/>
            <person name="Bell S.C."/>
            <person name="Webster N.S."/>
        </authorList>
    </citation>
    <scope>NUCLEOTIDE SEQUENCE</scope>
    <source>
        <strain evidence="10">SB0662_bin_9</strain>
    </source>
</reference>
<evidence type="ECO:0000313" key="10">
    <source>
        <dbReference type="EMBL" id="MYD90534.1"/>
    </source>
</evidence>
<evidence type="ECO:0000256" key="3">
    <source>
        <dbReference type="ARBA" id="ARBA00022448"/>
    </source>
</evidence>
<dbReference type="InterPro" id="IPR035906">
    <property type="entry name" value="MetI-like_sf"/>
</dbReference>
<dbReference type="InterPro" id="IPR000515">
    <property type="entry name" value="MetI-like"/>
</dbReference>
<dbReference type="Pfam" id="PF00528">
    <property type="entry name" value="BPD_transp_1"/>
    <property type="match status" value="1"/>
</dbReference>
<feature type="transmembrane region" description="Helical" evidence="8">
    <location>
        <begin position="226"/>
        <end position="247"/>
    </location>
</feature>
<comment type="subcellular location">
    <subcellularLocation>
        <location evidence="1 8">Cell membrane</location>
        <topology evidence="1 8">Multi-pass membrane protein</topology>
    </subcellularLocation>
</comment>
<dbReference type="GO" id="GO:0055085">
    <property type="term" value="P:transmembrane transport"/>
    <property type="evidence" value="ECO:0007669"/>
    <property type="project" value="InterPro"/>
</dbReference>
<name>A0A6B1DVX5_9CHLR</name>
<protein>
    <submittedName>
        <fullName evidence="10">ABC transporter permease subunit</fullName>
    </submittedName>
</protein>
<dbReference type="Gene3D" id="1.10.3720.10">
    <property type="entry name" value="MetI-like"/>
    <property type="match status" value="1"/>
</dbReference>
<dbReference type="PROSITE" id="PS50928">
    <property type="entry name" value="ABC_TM1"/>
    <property type="match status" value="1"/>
</dbReference>
<dbReference type="AlphaFoldDB" id="A0A6B1DVX5"/>
<keyword evidence="5 8" id="KW-0812">Transmembrane</keyword>
<keyword evidence="3 8" id="KW-0813">Transport</keyword>
<dbReference type="EMBL" id="VXPY01000067">
    <property type="protein sequence ID" value="MYD90534.1"/>
    <property type="molecule type" value="Genomic_DNA"/>
</dbReference>
<dbReference type="SUPFAM" id="SSF161098">
    <property type="entry name" value="MetI-like"/>
    <property type="match status" value="1"/>
</dbReference>
<accession>A0A6B1DVX5</accession>
<gene>
    <name evidence="10" type="ORF">F4Y08_09410</name>
</gene>
<dbReference type="PANTHER" id="PTHR42929">
    <property type="entry name" value="INNER MEMBRANE ABC TRANSPORTER PERMEASE PROTEIN YDCU-RELATED-RELATED"/>
    <property type="match status" value="1"/>
</dbReference>
<dbReference type="CDD" id="cd06261">
    <property type="entry name" value="TM_PBP2"/>
    <property type="match status" value="1"/>
</dbReference>
<sequence length="303" mass="33354">MTVTGSRGSLPEPATVRGRFRVPQSVRGYALILLPLVVMGTLILYPAFLSIADTVTEHSPGGSLQVSLADYVEFFNTPLAVRNLAFSLRITAVTVAVLFLAGFPISLYLRFTHGRLGNLIQMLALFPLFVPGIIAAYALIRFIGDNGWLERFLHLLFGYEGFTSPYLRPAGIVVGLAWEGISITVLILTAGLSQIPDSLLETATDVGANRWQSFWRITMPLMKRSVLIVLTLNFLTVFGSFTIPYLLGPASPEMMGPYMRRTFYDANLPSRAQVQAVITFLISAVISLLYVRSVVSQKVEEES</sequence>
<organism evidence="10">
    <name type="scientific">Caldilineaceae bacterium SB0662_bin_9</name>
    <dbReference type="NCBI Taxonomy" id="2605258"/>
    <lineage>
        <taxon>Bacteria</taxon>
        <taxon>Bacillati</taxon>
        <taxon>Chloroflexota</taxon>
        <taxon>Caldilineae</taxon>
        <taxon>Caldilineales</taxon>
        <taxon>Caldilineaceae</taxon>
    </lineage>
</organism>
<feature type="transmembrane region" description="Helical" evidence="8">
    <location>
        <begin position="170"/>
        <end position="192"/>
    </location>
</feature>
<keyword evidence="6 8" id="KW-1133">Transmembrane helix</keyword>
<dbReference type="GO" id="GO:0005886">
    <property type="term" value="C:plasma membrane"/>
    <property type="evidence" value="ECO:0007669"/>
    <property type="project" value="UniProtKB-SubCell"/>
</dbReference>
<proteinExistence type="inferred from homology"/>
<evidence type="ECO:0000256" key="1">
    <source>
        <dbReference type="ARBA" id="ARBA00004651"/>
    </source>
</evidence>
<comment type="caution">
    <text evidence="10">The sequence shown here is derived from an EMBL/GenBank/DDBJ whole genome shotgun (WGS) entry which is preliminary data.</text>
</comment>